<dbReference type="InterPro" id="IPR008928">
    <property type="entry name" value="6-hairpin_glycosidase_sf"/>
</dbReference>
<dbReference type="OrthoDB" id="2305845at2759"/>
<dbReference type="AlphaFoldDB" id="A0A5N5QI35"/>
<organism evidence="4 5">
    <name type="scientific">Ceratobasidium theobromae</name>
    <dbReference type="NCBI Taxonomy" id="1582974"/>
    <lineage>
        <taxon>Eukaryota</taxon>
        <taxon>Fungi</taxon>
        <taxon>Dikarya</taxon>
        <taxon>Basidiomycota</taxon>
        <taxon>Agaricomycotina</taxon>
        <taxon>Agaricomycetes</taxon>
        <taxon>Cantharellales</taxon>
        <taxon>Ceratobasidiaceae</taxon>
        <taxon>Ceratobasidium</taxon>
    </lineage>
</organism>
<name>A0A5N5QI35_9AGAM</name>
<gene>
    <name evidence="4" type="ORF">CTheo_5441</name>
</gene>
<evidence type="ECO:0000256" key="1">
    <source>
        <dbReference type="ARBA" id="ARBA00006336"/>
    </source>
</evidence>
<dbReference type="InterPro" id="IPR052043">
    <property type="entry name" value="PolySaccharide_Degr_Enz"/>
</dbReference>
<comment type="similarity">
    <text evidence="1">Belongs to the isochorismatase family.</text>
</comment>
<evidence type="ECO:0000259" key="3">
    <source>
        <dbReference type="Pfam" id="PF00857"/>
    </source>
</evidence>
<dbReference type="InterPro" id="IPR000868">
    <property type="entry name" value="Isochorismatase-like_dom"/>
</dbReference>
<accession>A0A5N5QI35</accession>
<reference evidence="4 5" key="1">
    <citation type="journal article" date="2019" name="Fungal Biol. Biotechnol.">
        <title>Draft genome sequence of fastidious pathogen Ceratobasidium theobromae, which causes vascular-streak dieback in Theobroma cacao.</title>
        <authorList>
            <person name="Ali S.S."/>
            <person name="Asman A."/>
            <person name="Shao J."/>
            <person name="Firmansyah A.P."/>
            <person name="Susilo A.W."/>
            <person name="Rosmana A."/>
            <person name="McMahon P."/>
            <person name="Junaid M."/>
            <person name="Guest D."/>
            <person name="Kheng T.Y."/>
            <person name="Meinhardt L.W."/>
            <person name="Bailey B.A."/>
        </authorList>
    </citation>
    <scope>NUCLEOTIDE SEQUENCE [LARGE SCALE GENOMIC DNA]</scope>
    <source>
        <strain evidence="4 5">CT2</strain>
    </source>
</reference>
<protein>
    <submittedName>
        <fullName evidence="4">Glycosyl hydrolase family 88 protein</fullName>
    </submittedName>
</protein>
<dbReference type="GO" id="GO:0016787">
    <property type="term" value="F:hydrolase activity"/>
    <property type="evidence" value="ECO:0007669"/>
    <property type="project" value="UniProtKB-KW"/>
</dbReference>
<evidence type="ECO:0000313" key="4">
    <source>
        <dbReference type="EMBL" id="KAB5591116.1"/>
    </source>
</evidence>
<dbReference type="Gene3D" id="1.50.10.10">
    <property type="match status" value="1"/>
</dbReference>
<dbReference type="InterPro" id="IPR036380">
    <property type="entry name" value="Isochorismatase-like_sf"/>
</dbReference>
<dbReference type="PANTHER" id="PTHR33886">
    <property type="entry name" value="UNSATURATED RHAMNOGALACTURONAN HYDROLASE (EUROFUNG)"/>
    <property type="match status" value="1"/>
</dbReference>
<dbReference type="CDD" id="cd00431">
    <property type="entry name" value="cysteine_hydrolases"/>
    <property type="match status" value="1"/>
</dbReference>
<evidence type="ECO:0000256" key="2">
    <source>
        <dbReference type="ARBA" id="ARBA00022801"/>
    </source>
</evidence>
<dbReference type="Gene3D" id="3.40.50.850">
    <property type="entry name" value="Isochorismatase-like"/>
    <property type="match status" value="1"/>
</dbReference>
<dbReference type="EMBL" id="SSOP01000122">
    <property type="protein sequence ID" value="KAB5591116.1"/>
    <property type="molecule type" value="Genomic_DNA"/>
</dbReference>
<dbReference type="Proteomes" id="UP000383932">
    <property type="component" value="Unassembled WGS sequence"/>
</dbReference>
<proteinExistence type="inferred from homology"/>
<sequence length="688" mass="77017">MAPVDPTSHLSRADVEGRIHKLIDSLVNIKDETGEFLLKLDDGRIIDTKGWNDWEWTHGVGLYGLLKLHEITGDESALNISLKWFADRLPVGTSKNVNTMAPFLTAAYLHERGYANYTAYLDAWAEWVMYSMPRTEEGGLQHMTYLDEHFGQLWDDTLMMSVMPLAKIGLVLNRPQYVEDAKRQFMVHTKYLADRETGLWFHGWTFDGRHNFANARWARGNCWVTISIPDFIELLNLPPGDSLREFLVSTLKAQIDALVKHQDPATGLWHTLIDDPNSYVESSASAGFAYGILKAVRMRLLPSDPAYISAAKKAIAAVVKCISPKGELEQCSFGTPVFKDLEGYRQIPITSMPYGQALALLALTEQLRTFKSPDDVSRGEDPSLQRNLRSSLVVSMSVRPSVPHKTVYGNSESYWIEYPNGLVDMSEHANQKMGSVLIEFDVLGERRVRIDPAISALVIIDMQNYFLHPELRDHPTGLECVGPLLKVLPGLRKAGVRIIWLNWGLEESEIPNLPPSLSRCFSKPKLGKPVQPPGLGADLGGTYGRILVRGEWNARLYGELEESYVRNSQWDVWVHKNRMSGFSGATGSNLELKLTELGIRTLLFAGVNADQVRPRLVWCEPASQGMQCVLGTATESFSRGYDSIVVEDLVATTSPEGGKSNLIFNALHCYGFVTSSKLILDMKELKRM</sequence>
<comment type="caution">
    <text evidence="4">The sequence shown here is derived from an EMBL/GenBank/DDBJ whole genome shotgun (WGS) entry which is preliminary data.</text>
</comment>
<dbReference type="InterPro" id="IPR010905">
    <property type="entry name" value="Glyco_hydro_88"/>
</dbReference>
<dbReference type="SUPFAM" id="SSF52499">
    <property type="entry name" value="Isochorismatase-like hydrolases"/>
    <property type="match status" value="1"/>
</dbReference>
<dbReference type="Pfam" id="PF07470">
    <property type="entry name" value="Glyco_hydro_88"/>
    <property type="match status" value="1"/>
</dbReference>
<dbReference type="SUPFAM" id="SSF48208">
    <property type="entry name" value="Six-hairpin glycosidases"/>
    <property type="match status" value="1"/>
</dbReference>
<keyword evidence="2 4" id="KW-0378">Hydrolase</keyword>
<dbReference type="GO" id="GO:0005975">
    <property type="term" value="P:carbohydrate metabolic process"/>
    <property type="evidence" value="ECO:0007669"/>
    <property type="project" value="InterPro"/>
</dbReference>
<feature type="domain" description="Isochorismatase-like" evidence="3">
    <location>
        <begin position="455"/>
        <end position="610"/>
    </location>
</feature>
<dbReference type="Pfam" id="PF00857">
    <property type="entry name" value="Isochorismatase"/>
    <property type="match status" value="1"/>
</dbReference>
<keyword evidence="5" id="KW-1185">Reference proteome</keyword>
<evidence type="ECO:0000313" key="5">
    <source>
        <dbReference type="Proteomes" id="UP000383932"/>
    </source>
</evidence>
<dbReference type="InterPro" id="IPR012341">
    <property type="entry name" value="6hp_glycosidase-like_sf"/>
</dbReference>
<dbReference type="PANTHER" id="PTHR33886:SF8">
    <property type="entry name" value="UNSATURATED RHAMNOGALACTURONAN HYDROLASE (EUROFUNG)"/>
    <property type="match status" value="1"/>
</dbReference>